<keyword evidence="6" id="KW-1185">Reference proteome</keyword>
<protein>
    <submittedName>
        <fullName evidence="5">Carboxypeptidase-like regulatory domain-containing protein</fullName>
    </submittedName>
</protein>
<organism evidence="5 6">
    <name type="scientific">Maribacter chungangensis</name>
    <dbReference type="NCBI Taxonomy" id="1069117"/>
    <lineage>
        <taxon>Bacteria</taxon>
        <taxon>Pseudomonadati</taxon>
        <taxon>Bacteroidota</taxon>
        <taxon>Flavobacteriia</taxon>
        <taxon>Flavobacteriales</taxon>
        <taxon>Flavobacteriaceae</taxon>
        <taxon>Maribacter</taxon>
    </lineage>
</organism>
<dbReference type="PANTHER" id="PTHR10272">
    <property type="entry name" value="PLATELET-ACTIVATING FACTOR ACETYLHYDROLASE"/>
    <property type="match status" value="1"/>
</dbReference>
<name>A0ABW3B5V7_9FLAO</name>
<dbReference type="InterPro" id="IPR000383">
    <property type="entry name" value="Xaa-Pro-like_dom"/>
</dbReference>
<sequence>MKLNVTILYLIIFFGFQGVSQEPNSFNVGFKTLKLTDSSRTYKPNTSETDRLHYRPLDLDIWYPSDEKGGQRLAFEDLYRLHEERANEYQDETDYTGMSDEFVLYLAAGFGVEAKDGNRLLKVKTDSYKSRKAATGKFPLVIYMAGYNGMGWESYRLLERLAENGFIVLSISSIGTYPGDMTNGLLNTMEQVNDGEFALQFLKETGGLPIDYDKIGILGLSWGGMSGIIMLDNHPEFKAMVSLDGSDNFYYGDTEEDDAFLQKIYDSKVINPEKTKAAFLHIEAGDRLDEFTPTGEYRYINQINSEKRYMRFLNSKHKDFGSIAWALKSSEGQIETYEKIMESTVLFFQKYLKNKDGFTNYYTSLLKEKNVTQTPFEYSTEKPKELILSGYVQDSKTKTRLPYVNIGVLNKEIGTVSNKEGSFDFHLLESNANDTIRLSMIGYKPKILVVNNLLNKKGNIEINLEEEISELNEVVVTARKWKKKTLGNKTKSTFIGHLFYYEQLGKEMGIRMNVGRRPTFVDDFNFHISYNRFSAKSFFRLNMYKIVNGKPSENILKSNIIISVEPKQTGMVSTSLKEYDIVLTEDVIVTLEWVDNEGEVMPTEALIISVGLLTGGTYERGSKESTMRKKLKGMGLGFTMNVRY</sequence>
<keyword evidence="3" id="KW-0443">Lipid metabolism</keyword>
<dbReference type="Proteomes" id="UP001597012">
    <property type="component" value="Unassembled WGS sequence"/>
</dbReference>
<evidence type="ECO:0000256" key="3">
    <source>
        <dbReference type="ARBA" id="ARBA00023098"/>
    </source>
</evidence>
<reference evidence="6" key="1">
    <citation type="journal article" date="2019" name="Int. J. Syst. Evol. Microbiol.">
        <title>The Global Catalogue of Microorganisms (GCM) 10K type strain sequencing project: providing services to taxonomists for standard genome sequencing and annotation.</title>
        <authorList>
            <consortium name="The Broad Institute Genomics Platform"/>
            <consortium name="The Broad Institute Genome Sequencing Center for Infectious Disease"/>
            <person name="Wu L."/>
            <person name="Ma J."/>
        </authorList>
    </citation>
    <scope>NUCLEOTIDE SEQUENCE [LARGE SCALE GENOMIC DNA]</scope>
    <source>
        <strain evidence="6">CCUG 61948</strain>
    </source>
</reference>
<comment type="caution">
    <text evidence="5">The sequence shown here is derived from an EMBL/GenBank/DDBJ whole genome shotgun (WGS) entry which is preliminary data.</text>
</comment>
<feature type="domain" description="Xaa-Pro dipeptidyl-peptidase-like" evidence="4">
    <location>
        <begin position="128"/>
        <end position="263"/>
    </location>
</feature>
<dbReference type="SUPFAM" id="SSF49464">
    <property type="entry name" value="Carboxypeptidase regulatory domain-like"/>
    <property type="match status" value="1"/>
</dbReference>
<dbReference type="InterPro" id="IPR029058">
    <property type="entry name" value="AB_hydrolase_fold"/>
</dbReference>
<evidence type="ECO:0000256" key="2">
    <source>
        <dbReference type="ARBA" id="ARBA00022963"/>
    </source>
</evidence>
<dbReference type="Pfam" id="PF13715">
    <property type="entry name" value="CarbopepD_reg_2"/>
    <property type="match status" value="1"/>
</dbReference>
<dbReference type="Gene3D" id="3.40.50.1820">
    <property type="entry name" value="alpha/beta hydrolase"/>
    <property type="match status" value="2"/>
</dbReference>
<dbReference type="InterPro" id="IPR008969">
    <property type="entry name" value="CarboxyPept-like_regulatory"/>
</dbReference>
<evidence type="ECO:0000256" key="1">
    <source>
        <dbReference type="ARBA" id="ARBA00022801"/>
    </source>
</evidence>
<dbReference type="PANTHER" id="PTHR10272:SF0">
    <property type="entry name" value="PLATELET-ACTIVATING FACTOR ACETYLHYDROLASE"/>
    <property type="match status" value="1"/>
</dbReference>
<accession>A0ABW3B5V7</accession>
<evidence type="ECO:0000313" key="6">
    <source>
        <dbReference type="Proteomes" id="UP001597012"/>
    </source>
</evidence>
<dbReference type="SUPFAM" id="SSF53474">
    <property type="entry name" value="alpha/beta-Hydrolases"/>
    <property type="match status" value="1"/>
</dbReference>
<dbReference type="EMBL" id="JBHTHY010000011">
    <property type="protein sequence ID" value="MFD0798465.1"/>
    <property type="molecule type" value="Genomic_DNA"/>
</dbReference>
<proteinExistence type="predicted"/>
<evidence type="ECO:0000259" key="4">
    <source>
        <dbReference type="Pfam" id="PF02129"/>
    </source>
</evidence>
<gene>
    <name evidence="5" type="ORF">ACFQZJ_13415</name>
</gene>
<keyword evidence="1" id="KW-0378">Hydrolase</keyword>
<keyword evidence="2" id="KW-0442">Lipid degradation</keyword>
<evidence type="ECO:0000313" key="5">
    <source>
        <dbReference type="EMBL" id="MFD0798465.1"/>
    </source>
</evidence>
<dbReference type="Pfam" id="PF02129">
    <property type="entry name" value="Peptidase_S15"/>
    <property type="match status" value="1"/>
</dbReference>
<dbReference type="RefSeq" id="WP_379935215.1">
    <property type="nucleotide sequence ID" value="NZ_JBHTHY010000011.1"/>
</dbReference>